<dbReference type="InterPro" id="IPR020843">
    <property type="entry name" value="ER"/>
</dbReference>
<dbReference type="EMBL" id="KN275963">
    <property type="protein sequence ID" value="EEH49655.2"/>
    <property type="molecule type" value="Genomic_DNA"/>
</dbReference>
<dbReference type="InterPro" id="IPR036291">
    <property type="entry name" value="NAD(P)-bd_dom_sf"/>
</dbReference>
<dbReference type="HOGENOM" id="CLU_026673_3_4_1"/>
<dbReference type="PANTHER" id="PTHR45033:SF2">
    <property type="entry name" value="ZINC-TYPE ALCOHOL DEHYDROGENASE-LIKE PROTEIN C1773.06C"/>
    <property type="match status" value="1"/>
</dbReference>
<gene>
    <name evidence="2" type="ORF">PADG_05734</name>
</gene>
<name>C1GEP8_PARBD</name>
<dbReference type="SUPFAM" id="SSF50129">
    <property type="entry name" value="GroES-like"/>
    <property type="match status" value="1"/>
</dbReference>
<dbReference type="InterPro" id="IPR011032">
    <property type="entry name" value="GroES-like_sf"/>
</dbReference>
<evidence type="ECO:0000313" key="3">
    <source>
        <dbReference type="Proteomes" id="UP000001628"/>
    </source>
</evidence>
<dbReference type="OMA" id="AYQYQWE"/>
<dbReference type="InterPro" id="IPR013154">
    <property type="entry name" value="ADH-like_N"/>
</dbReference>
<dbReference type="OrthoDB" id="9930022at2759"/>
<dbReference type="Gene3D" id="3.40.50.720">
    <property type="entry name" value="NAD(P)-binding Rossmann-like Domain"/>
    <property type="match status" value="1"/>
</dbReference>
<feature type="domain" description="Enoyl reductase (ER)" evidence="1">
    <location>
        <begin position="17"/>
        <end position="348"/>
    </location>
</feature>
<dbReference type="Pfam" id="PF00107">
    <property type="entry name" value="ADH_zinc_N"/>
    <property type="match status" value="1"/>
</dbReference>
<organism evidence="2 3">
    <name type="scientific">Paracoccidioides brasiliensis (strain Pb18)</name>
    <dbReference type="NCBI Taxonomy" id="502780"/>
    <lineage>
        <taxon>Eukaryota</taxon>
        <taxon>Fungi</taxon>
        <taxon>Dikarya</taxon>
        <taxon>Ascomycota</taxon>
        <taxon>Pezizomycotina</taxon>
        <taxon>Eurotiomycetes</taxon>
        <taxon>Eurotiomycetidae</taxon>
        <taxon>Onygenales</taxon>
        <taxon>Ajellomycetaceae</taxon>
        <taxon>Paracoccidioides</taxon>
    </lineage>
</organism>
<accession>C1GEP8</accession>
<dbReference type="AlphaFoldDB" id="C1GEP8"/>
<sequence>MSRPLKTDSWIVDGSKGFESLIIQRDVPIPELGDYDCLIQIQAVSLNYRDLIIPKGLYPFPLSLPRVPCSDGAGIILATGPRVTQWRRGDRICTLFNQTHQANPITPESMNSGLGGVIDGTLRKYAVLPEYGLVRAPANLSPIEASTLSCAPLTAWNALYGLLPLKAGDVVLTQGTGGVSLAAVQFAVAAGAMVIATTSSTEKMERLMRMGVQQVINYKTTPEWGEVAKSHTPGGRGVDHVVEVGGPGTMAQSLKAVRKEGVITIIGFLGGAGGKGGKKEPSILDPLVEVCTVRGILVGSRQQMKDMVRAIEVNNIQPVVDEKVFGFEEARDAYQYQWDQKHFGKVVIKVED</sequence>
<dbReference type="SUPFAM" id="SSF51735">
    <property type="entry name" value="NAD(P)-binding Rossmann-fold domains"/>
    <property type="match status" value="1"/>
</dbReference>
<dbReference type="RefSeq" id="XP_010761194.1">
    <property type="nucleotide sequence ID" value="XM_010762892.1"/>
</dbReference>
<proteinExistence type="predicted"/>
<dbReference type="Gene3D" id="3.90.180.10">
    <property type="entry name" value="Medium-chain alcohol dehydrogenases, catalytic domain"/>
    <property type="match status" value="1"/>
</dbReference>
<dbReference type="InParanoid" id="C1GEP8"/>
<dbReference type="GeneID" id="22584610"/>
<keyword evidence="3" id="KW-1185">Reference proteome</keyword>
<dbReference type="InterPro" id="IPR013149">
    <property type="entry name" value="ADH-like_C"/>
</dbReference>
<dbReference type="KEGG" id="pbn:PADG_05734"/>
<dbReference type="InterPro" id="IPR052711">
    <property type="entry name" value="Zinc_ADH-like"/>
</dbReference>
<dbReference type="CDD" id="cd08276">
    <property type="entry name" value="MDR7"/>
    <property type="match status" value="1"/>
</dbReference>
<dbReference type="GO" id="GO:0016491">
    <property type="term" value="F:oxidoreductase activity"/>
    <property type="evidence" value="ECO:0007669"/>
    <property type="project" value="InterPro"/>
</dbReference>
<dbReference type="VEuPathDB" id="FungiDB:PADG_05734"/>
<dbReference type="Proteomes" id="UP000001628">
    <property type="component" value="Unassembled WGS sequence"/>
</dbReference>
<evidence type="ECO:0000259" key="1">
    <source>
        <dbReference type="SMART" id="SM00829"/>
    </source>
</evidence>
<reference evidence="2 3" key="1">
    <citation type="journal article" date="2011" name="PLoS Genet.">
        <title>Comparative genomic analysis of human fungal pathogens causing paracoccidioidomycosis.</title>
        <authorList>
            <person name="Desjardins C.A."/>
            <person name="Champion M.D."/>
            <person name="Holder J.W."/>
            <person name="Muszewska A."/>
            <person name="Goldberg J."/>
            <person name="Bailao A.M."/>
            <person name="Brigido M.M."/>
            <person name="Ferreira M.E."/>
            <person name="Garcia A.M."/>
            <person name="Grynberg M."/>
            <person name="Gujja S."/>
            <person name="Heiman D.I."/>
            <person name="Henn M.R."/>
            <person name="Kodira C.D."/>
            <person name="Leon-Narvaez H."/>
            <person name="Longo L.V."/>
            <person name="Ma L.J."/>
            <person name="Malavazi I."/>
            <person name="Matsuo A.L."/>
            <person name="Morais F.V."/>
            <person name="Pereira M."/>
            <person name="Rodriguez-Brito S."/>
            <person name="Sakthikumar S."/>
            <person name="Salem-Izacc S.M."/>
            <person name="Sykes S.M."/>
            <person name="Teixeira M.M."/>
            <person name="Vallejo M.C."/>
            <person name="Walter M.E."/>
            <person name="Yandava C."/>
            <person name="Young S."/>
            <person name="Zeng Q."/>
            <person name="Zucker J."/>
            <person name="Felipe M.S."/>
            <person name="Goldman G.H."/>
            <person name="Haas B.J."/>
            <person name="McEwen J.G."/>
            <person name="Nino-Vega G."/>
            <person name="Puccia R."/>
            <person name="San-Blas G."/>
            <person name="Soares C.M."/>
            <person name="Birren B.W."/>
            <person name="Cuomo C.A."/>
        </authorList>
    </citation>
    <scope>NUCLEOTIDE SEQUENCE [LARGE SCALE GENOMIC DNA]</scope>
    <source>
        <strain evidence="2 3">Pb18</strain>
    </source>
</reference>
<dbReference type="SMART" id="SM00829">
    <property type="entry name" value="PKS_ER"/>
    <property type="match status" value="1"/>
</dbReference>
<evidence type="ECO:0000313" key="2">
    <source>
        <dbReference type="EMBL" id="EEH49655.2"/>
    </source>
</evidence>
<dbReference type="Pfam" id="PF08240">
    <property type="entry name" value="ADH_N"/>
    <property type="match status" value="1"/>
</dbReference>
<dbReference type="PANTHER" id="PTHR45033">
    <property type="match status" value="1"/>
</dbReference>
<dbReference type="eggNOG" id="KOG1198">
    <property type="taxonomic scope" value="Eukaryota"/>
</dbReference>
<protein>
    <recommendedName>
        <fullName evidence="1">Enoyl reductase (ER) domain-containing protein</fullName>
    </recommendedName>
</protein>